<dbReference type="Proteomes" id="UP000240505">
    <property type="component" value="Chromosome"/>
</dbReference>
<evidence type="ECO:0000313" key="1">
    <source>
        <dbReference type="EMBL" id="AVR96889.1"/>
    </source>
</evidence>
<dbReference type="EMBL" id="CP028324">
    <property type="protein sequence ID" value="AVR96889.1"/>
    <property type="molecule type" value="Genomic_DNA"/>
</dbReference>
<evidence type="ECO:0000313" key="2">
    <source>
        <dbReference type="Proteomes" id="UP000240505"/>
    </source>
</evidence>
<proteinExistence type="predicted"/>
<keyword evidence="2" id="KW-1185">Reference proteome</keyword>
<sequence>MKSLTAAQIDATLEHTRQIGVSNIDYDRCSQELIDHGYSIVTIPVHLQKDFWKTVELYPTIPKACKAEFSFPDLTDGFMPFGMEYANSTNNVDLCERYCYRDKYRSEHRQHAFADHQFYRHIVDFEGGISAIAERVLENILRKFAVSEPIETRPSSYLQFCSYNKEYRKADREYLQDRHEDGHLITFVKATRDGLVIFPNGERQRVTLADDEIIVFTGSLLTELSDGRIPYMDHAVLNPAVQVERSSLVYFVIPELKRKYTSLVERRQLDLERIANENHESFGNVPFTAAVAE</sequence>
<dbReference type="SUPFAM" id="SSF51197">
    <property type="entry name" value="Clavaminate synthase-like"/>
    <property type="match status" value="1"/>
</dbReference>
<dbReference type="InterPro" id="IPR027443">
    <property type="entry name" value="IPNS-like_sf"/>
</dbReference>
<gene>
    <name evidence="1" type="ORF">C9I28_15360</name>
</gene>
<dbReference type="RefSeq" id="WP_107142238.1">
    <property type="nucleotide sequence ID" value="NZ_CP028324.1"/>
</dbReference>
<organism evidence="1 2">
    <name type="scientific">Pseudoduganella armeniaca</name>
    <dbReference type="NCBI Taxonomy" id="2072590"/>
    <lineage>
        <taxon>Bacteria</taxon>
        <taxon>Pseudomonadati</taxon>
        <taxon>Pseudomonadota</taxon>
        <taxon>Betaproteobacteria</taxon>
        <taxon>Burkholderiales</taxon>
        <taxon>Oxalobacteraceae</taxon>
        <taxon>Telluria group</taxon>
        <taxon>Pseudoduganella</taxon>
    </lineage>
</organism>
<reference evidence="1 2" key="1">
    <citation type="submission" date="2018-03" db="EMBL/GenBank/DDBJ databases">
        <title>Massilia armeniaca sp. nov., isolated from desert soil.</title>
        <authorList>
            <person name="Huang H."/>
            <person name="Ren M."/>
        </authorList>
    </citation>
    <scope>NUCLEOTIDE SEQUENCE [LARGE SCALE GENOMIC DNA]</scope>
    <source>
        <strain evidence="1 2">ZMN-3</strain>
    </source>
</reference>
<dbReference type="AlphaFoldDB" id="A0A2R4CB83"/>
<name>A0A2R4CB83_9BURK</name>
<dbReference type="Gene3D" id="2.60.120.330">
    <property type="entry name" value="B-lactam Antibiotic, Isopenicillin N Synthase, Chain"/>
    <property type="match status" value="1"/>
</dbReference>
<protein>
    <submittedName>
        <fullName evidence="1">2OG-Fe(II) oxygenase</fullName>
    </submittedName>
</protein>
<dbReference type="KEGG" id="masz:C9I28_15360"/>
<dbReference type="OrthoDB" id="21825at2"/>
<accession>A0A2R4CB83</accession>